<proteinExistence type="predicted"/>
<sequence length="311" mass="35254">MVMSTDHDSESNTVGRSGSDRRHPRTLDALYEGAYSTKLTLRGVPEGVDFSACPFPCTHNEEQTEEWQIDVPWPEDDGAPWELLKWFAEVVQSITALDKRPAQKQKLHMALPPALSKEARAYWHKLVEGFREPIPMTAISQGVGDERHLQILPVLGREGAAQKKGRPKAVSEQAKELWTWCQEEGGANWSYSQGEIEDLLQSKQPLPPQLQQVMEARSIGLQLFESIDKGQEAEAIRLIDEESRSAYIRDANKHGYTIHHAVFQDLQHVVARLAIMPGVLHQRDSHRQSAYQLARKLKRQDVLEIISWALS</sequence>
<evidence type="ECO:0000313" key="2">
    <source>
        <dbReference type="EMBL" id="CAL5222598.1"/>
    </source>
</evidence>
<dbReference type="EMBL" id="CAXHTA020000007">
    <property type="protein sequence ID" value="CAL5222598.1"/>
    <property type="molecule type" value="Genomic_DNA"/>
</dbReference>
<feature type="region of interest" description="Disordered" evidence="1">
    <location>
        <begin position="1"/>
        <end position="25"/>
    </location>
</feature>
<reference evidence="2 3" key="1">
    <citation type="submission" date="2024-06" db="EMBL/GenBank/DDBJ databases">
        <authorList>
            <person name="Kraege A."/>
            <person name="Thomma B."/>
        </authorList>
    </citation>
    <scope>NUCLEOTIDE SEQUENCE [LARGE SCALE GENOMIC DNA]</scope>
</reference>
<evidence type="ECO:0000256" key="1">
    <source>
        <dbReference type="SAM" id="MobiDB-lite"/>
    </source>
</evidence>
<gene>
    <name evidence="2" type="primary">g4989</name>
    <name evidence="2" type="ORF">VP750_LOCUS4257</name>
</gene>
<dbReference type="Proteomes" id="UP001497392">
    <property type="component" value="Unassembled WGS sequence"/>
</dbReference>
<organism evidence="2 3">
    <name type="scientific">Coccomyxa viridis</name>
    <dbReference type="NCBI Taxonomy" id="1274662"/>
    <lineage>
        <taxon>Eukaryota</taxon>
        <taxon>Viridiplantae</taxon>
        <taxon>Chlorophyta</taxon>
        <taxon>core chlorophytes</taxon>
        <taxon>Trebouxiophyceae</taxon>
        <taxon>Trebouxiophyceae incertae sedis</taxon>
        <taxon>Coccomyxaceae</taxon>
        <taxon>Coccomyxa</taxon>
    </lineage>
</organism>
<feature type="compositionally biased region" description="Basic and acidic residues" evidence="1">
    <location>
        <begin position="1"/>
        <end position="10"/>
    </location>
</feature>
<name>A0ABP1FWN2_9CHLO</name>
<protein>
    <submittedName>
        <fullName evidence="2">G4989 protein</fullName>
    </submittedName>
</protein>
<keyword evidence="3" id="KW-1185">Reference proteome</keyword>
<evidence type="ECO:0000313" key="3">
    <source>
        <dbReference type="Proteomes" id="UP001497392"/>
    </source>
</evidence>
<accession>A0ABP1FWN2</accession>
<comment type="caution">
    <text evidence="2">The sequence shown here is derived from an EMBL/GenBank/DDBJ whole genome shotgun (WGS) entry which is preliminary data.</text>
</comment>